<sequence>MMLVVGCFRLKDVHHRALQGFQVVLVSWQGWMSVECLRHTGTLGRTAERERGRRQVQIELEEAALNFRDQTLLRDRCKFTTRTSGAELAPL</sequence>
<protein>
    <submittedName>
        <fullName evidence="1">Uncharacterized protein</fullName>
    </submittedName>
</protein>
<dbReference type="AlphaFoldDB" id="A0A7J6CIC0"/>
<name>A0A7J6CIC0_9TELE</name>
<dbReference type="EMBL" id="JAAMOB010000012">
    <property type="protein sequence ID" value="KAF4106343.1"/>
    <property type="molecule type" value="Genomic_DNA"/>
</dbReference>
<organism evidence="1 2">
    <name type="scientific">Onychostoma macrolepis</name>
    <dbReference type="NCBI Taxonomy" id="369639"/>
    <lineage>
        <taxon>Eukaryota</taxon>
        <taxon>Metazoa</taxon>
        <taxon>Chordata</taxon>
        <taxon>Craniata</taxon>
        <taxon>Vertebrata</taxon>
        <taxon>Euteleostomi</taxon>
        <taxon>Actinopterygii</taxon>
        <taxon>Neopterygii</taxon>
        <taxon>Teleostei</taxon>
        <taxon>Ostariophysi</taxon>
        <taxon>Cypriniformes</taxon>
        <taxon>Cyprinidae</taxon>
        <taxon>Acrossocheilinae</taxon>
        <taxon>Onychostoma</taxon>
    </lineage>
</organism>
<accession>A0A7J6CIC0</accession>
<comment type="caution">
    <text evidence="1">The sequence shown here is derived from an EMBL/GenBank/DDBJ whole genome shotgun (WGS) entry which is preliminary data.</text>
</comment>
<proteinExistence type="predicted"/>
<gene>
    <name evidence="1" type="ORF">G5714_012333</name>
</gene>
<dbReference type="Proteomes" id="UP000579812">
    <property type="component" value="Unassembled WGS sequence"/>
</dbReference>
<keyword evidence="2" id="KW-1185">Reference proteome</keyword>
<evidence type="ECO:0000313" key="1">
    <source>
        <dbReference type="EMBL" id="KAF4106343.1"/>
    </source>
</evidence>
<reference evidence="1 2" key="1">
    <citation type="submission" date="2020-04" db="EMBL/GenBank/DDBJ databases">
        <title>Chromosome-level genome assembly of a cyprinid fish Onychostoma macrolepis by integration of Nanopore Sequencing, Bionano and Hi-C technology.</title>
        <authorList>
            <person name="Wang D."/>
        </authorList>
    </citation>
    <scope>NUCLEOTIDE SEQUENCE [LARGE SCALE GENOMIC DNA]</scope>
    <source>
        <strain evidence="1">SWU-2019</strain>
        <tissue evidence="1">Muscle</tissue>
    </source>
</reference>
<evidence type="ECO:0000313" key="2">
    <source>
        <dbReference type="Proteomes" id="UP000579812"/>
    </source>
</evidence>